<dbReference type="InterPro" id="IPR001254">
    <property type="entry name" value="Trypsin_dom"/>
</dbReference>
<dbReference type="Pfam" id="PF00089">
    <property type="entry name" value="Trypsin"/>
    <property type="match status" value="1"/>
</dbReference>
<keyword evidence="5" id="KW-0645">Protease</keyword>
<evidence type="ECO:0000256" key="13">
    <source>
        <dbReference type="ARBA" id="ARBA00023180"/>
    </source>
</evidence>
<protein>
    <submittedName>
        <fullName evidence="16">Corin, serine peptidase</fullName>
    </submittedName>
</protein>
<organism evidence="16 17">
    <name type="scientific">Oryzias melastigma</name>
    <name type="common">Marine medaka</name>
    <dbReference type="NCBI Taxonomy" id="30732"/>
    <lineage>
        <taxon>Eukaryota</taxon>
        <taxon>Metazoa</taxon>
        <taxon>Chordata</taxon>
        <taxon>Craniata</taxon>
        <taxon>Vertebrata</taxon>
        <taxon>Euteleostomi</taxon>
        <taxon>Actinopterygii</taxon>
        <taxon>Neopterygii</taxon>
        <taxon>Teleostei</taxon>
        <taxon>Neoteleostei</taxon>
        <taxon>Acanthomorphata</taxon>
        <taxon>Ovalentaria</taxon>
        <taxon>Atherinomorphae</taxon>
        <taxon>Beloniformes</taxon>
        <taxon>Adrianichthyidae</taxon>
        <taxon>Oryziinae</taxon>
        <taxon>Oryzias</taxon>
    </lineage>
</organism>
<evidence type="ECO:0000256" key="10">
    <source>
        <dbReference type="ARBA" id="ARBA00022989"/>
    </source>
</evidence>
<evidence type="ECO:0000259" key="15">
    <source>
        <dbReference type="PROSITE" id="PS50240"/>
    </source>
</evidence>
<dbReference type="CDD" id="cd00190">
    <property type="entry name" value="Tryp_SPc"/>
    <property type="match status" value="1"/>
</dbReference>
<dbReference type="OMA" id="MDEWHAV"/>
<feature type="disulfide bond" evidence="14">
    <location>
        <begin position="50"/>
        <end position="65"/>
    </location>
</feature>
<feature type="disulfide bond" evidence="14">
    <location>
        <begin position="66"/>
        <end position="78"/>
    </location>
</feature>
<dbReference type="InterPro" id="IPR033116">
    <property type="entry name" value="TRYPSIN_SER"/>
</dbReference>
<dbReference type="Gene3D" id="4.10.400.10">
    <property type="entry name" value="Low-density Lipoprotein Receptor"/>
    <property type="match status" value="2"/>
</dbReference>
<evidence type="ECO:0000313" key="16">
    <source>
        <dbReference type="Ensembl" id="ENSOMEP00000005678.1"/>
    </source>
</evidence>
<dbReference type="GO" id="GO:0005576">
    <property type="term" value="C:extracellular region"/>
    <property type="evidence" value="ECO:0007669"/>
    <property type="project" value="UniProtKB-SubCell"/>
</dbReference>
<feature type="disulfide bond" evidence="14">
    <location>
        <begin position="73"/>
        <end position="91"/>
    </location>
</feature>
<dbReference type="InterPro" id="IPR036055">
    <property type="entry name" value="LDL_receptor-like_sf"/>
</dbReference>
<keyword evidence="6" id="KW-0812">Transmembrane</keyword>
<keyword evidence="10" id="KW-1133">Transmembrane helix</keyword>
<keyword evidence="9" id="KW-0720">Serine protease</keyword>
<dbReference type="GO" id="GO:0004252">
    <property type="term" value="F:serine-type endopeptidase activity"/>
    <property type="evidence" value="ECO:0007669"/>
    <property type="project" value="InterPro"/>
</dbReference>
<dbReference type="SMART" id="SM00020">
    <property type="entry name" value="Tryp_SPc"/>
    <property type="match status" value="1"/>
</dbReference>
<dbReference type="GO" id="GO:0016020">
    <property type="term" value="C:membrane"/>
    <property type="evidence" value="ECO:0007669"/>
    <property type="project" value="UniProtKB-SubCell"/>
</dbReference>
<dbReference type="PANTHER" id="PTHR24252">
    <property type="entry name" value="ACROSIN-RELATED"/>
    <property type="match status" value="1"/>
</dbReference>
<accession>A0A3B3BKV5</accession>
<keyword evidence="8" id="KW-0378">Hydrolase</keyword>
<dbReference type="PROSITE" id="PS00135">
    <property type="entry name" value="TRYPSIN_SER"/>
    <property type="match status" value="1"/>
</dbReference>
<keyword evidence="7" id="KW-0677">Repeat</keyword>
<keyword evidence="12 14" id="KW-1015">Disulfide bond</keyword>
<dbReference type="Proteomes" id="UP000261560">
    <property type="component" value="Unplaced"/>
</dbReference>
<evidence type="ECO:0000256" key="14">
    <source>
        <dbReference type="PROSITE-ProRule" id="PRU00124"/>
    </source>
</evidence>
<dbReference type="STRING" id="30732.ENSOMEP00000005678"/>
<dbReference type="Ensembl" id="ENSOMET00000007083.1">
    <property type="protein sequence ID" value="ENSOMEP00000005678.1"/>
    <property type="gene ID" value="ENSOMEG00000006683.1"/>
</dbReference>
<dbReference type="InterPro" id="IPR023415">
    <property type="entry name" value="LDLR_class-A_CS"/>
</dbReference>
<dbReference type="InterPro" id="IPR009003">
    <property type="entry name" value="Peptidase_S1_PA"/>
</dbReference>
<dbReference type="InterPro" id="IPR043504">
    <property type="entry name" value="Peptidase_S1_PA_chymotrypsin"/>
</dbReference>
<evidence type="ECO:0000256" key="9">
    <source>
        <dbReference type="ARBA" id="ARBA00022825"/>
    </source>
</evidence>
<dbReference type="AlphaFoldDB" id="A0A3B3BKV5"/>
<evidence type="ECO:0000256" key="1">
    <source>
        <dbReference type="ARBA" id="ARBA00004167"/>
    </source>
</evidence>
<sequence length="372" mass="41497">RHDCRGSWEMYERSELLMLSSLFRDPSPVCNVSREHRCGDGRCVSRDWLCDGDHDCLDKSDELNCCDQGLLECGNGQCIPSAFRCDGEDDCKDGSDEEHCSREQSETSQPPVCPPDAVVRRCGQRLLGGVGRHRKKRILGGRVSRRGAWPWQCSLQSGQSGHVCGCVLIARRWALTVAHCFEGRESADLWKVVLGLTNLDHPGAHSQSRGVRSIIVHPRYNRAVVDYDISVVQLDSEVRRRPPASVPLPSPDSYCYITGWGHMGNRMPFKLQEGEVRIISLSQCQSYFDMKTITARMLCAGYEAGTVDSCMGDSGGPLVCEEPDGGRWTLFGLTSWGSVCFSKVLGPGVYSNVTHFTPWIRQQIYIHTYLSD</sequence>
<comment type="similarity">
    <text evidence="3">Belongs to the LDLR family.</text>
</comment>
<dbReference type="PANTHER" id="PTHR24252:SF11">
    <property type="entry name" value="ATRIAL NATRIURETIC PEPTIDE-CONVERTING ENZYME ISOFORM X1"/>
    <property type="match status" value="1"/>
</dbReference>
<dbReference type="Pfam" id="PF00057">
    <property type="entry name" value="Ldl_recept_a"/>
    <property type="match status" value="2"/>
</dbReference>
<dbReference type="SUPFAM" id="SSF57424">
    <property type="entry name" value="LDL receptor-like module"/>
    <property type="match status" value="2"/>
</dbReference>
<reference evidence="16" key="2">
    <citation type="submission" date="2025-09" db="UniProtKB">
        <authorList>
            <consortium name="Ensembl"/>
        </authorList>
    </citation>
    <scope>IDENTIFICATION</scope>
</reference>
<dbReference type="PROSITE" id="PS50068">
    <property type="entry name" value="LDLRA_2"/>
    <property type="match status" value="2"/>
</dbReference>
<keyword evidence="4" id="KW-0964">Secreted</keyword>
<reference evidence="16" key="1">
    <citation type="submission" date="2025-08" db="UniProtKB">
        <authorList>
            <consortium name="Ensembl"/>
        </authorList>
    </citation>
    <scope>IDENTIFICATION</scope>
</reference>
<feature type="disulfide bond" evidence="14">
    <location>
        <begin position="85"/>
        <end position="100"/>
    </location>
</feature>
<evidence type="ECO:0000256" key="6">
    <source>
        <dbReference type="ARBA" id="ARBA00022692"/>
    </source>
</evidence>
<evidence type="ECO:0000256" key="12">
    <source>
        <dbReference type="ARBA" id="ARBA00023157"/>
    </source>
</evidence>
<dbReference type="InterPro" id="IPR002172">
    <property type="entry name" value="LDrepeatLR_classA_rpt"/>
</dbReference>
<name>A0A3B3BKV5_ORYME</name>
<dbReference type="SMART" id="SM00192">
    <property type="entry name" value="LDLa"/>
    <property type="match status" value="2"/>
</dbReference>
<dbReference type="Gene3D" id="2.40.10.10">
    <property type="entry name" value="Trypsin-like serine proteases"/>
    <property type="match status" value="1"/>
</dbReference>
<dbReference type="SUPFAM" id="SSF50494">
    <property type="entry name" value="Trypsin-like serine proteases"/>
    <property type="match status" value="1"/>
</dbReference>
<evidence type="ECO:0000256" key="3">
    <source>
        <dbReference type="ARBA" id="ARBA00009939"/>
    </source>
</evidence>
<evidence type="ECO:0000256" key="7">
    <source>
        <dbReference type="ARBA" id="ARBA00022737"/>
    </source>
</evidence>
<evidence type="ECO:0000256" key="5">
    <source>
        <dbReference type="ARBA" id="ARBA00022670"/>
    </source>
</evidence>
<dbReference type="PaxDb" id="30732-ENSOMEP00000005678"/>
<dbReference type="GeneTree" id="ENSGT00940000157103"/>
<dbReference type="PROSITE" id="PS01209">
    <property type="entry name" value="LDLRA_1"/>
    <property type="match status" value="1"/>
</dbReference>
<keyword evidence="11" id="KW-0472">Membrane</keyword>
<comment type="subcellular location">
    <subcellularLocation>
        <location evidence="1">Membrane</location>
        <topology evidence="1">Single-pass membrane protein</topology>
    </subcellularLocation>
    <subcellularLocation>
        <location evidence="2">Secreted</location>
    </subcellularLocation>
</comment>
<dbReference type="PRINTS" id="PR00261">
    <property type="entry name" value="LDLRECEPTOR"/>
</dbReference>
<feature type="domain" description="Peptidase S1" evidence="15">
    <location>
        <begin position="138"/>
        <end position="365"/>
    </location>
</feature>
<comment type="caution">
    <text evidence="14">Lacks conserved residue(s) required for the propagation of feature annotation.</text>
</comment>
<proteinExistence type="inferred from homology"/>
<dbReference type="CDD" id="cd00112">
    <property type="entry name" value="LDLa"/>
    <property type="match status" value="2"/>
</dbReference>
<keyword evidence="13" id="KW-0325">Glycoprotein</keyword>
<feature type="disulfide bond" evidence="14">
    <location>
        <begin position="38"/>
        <end position="56"/>
    </location>
</feature>
<evidence type="ECO:0000313" key="17">
    <source>
        <dbReference type="Proteomes" id="UP000261560"/>
    </source>
</evidence>
<dbReference type="FunFam" id="4.10.400.10:FF:000024">
    <property type="entry name" value="Low-density lipoprotein RecePtor related"/>
    <property type="match status" value="1"/>
</dbReference>
<evidence type="ECO:0000256" key="2">
    <source>
        <dbReference type="ARBA" id="ARBA00004613"/>
    </source>
</evidence>
<keyword evidence="17" id="KW-1185">Reference proteome</keyword>
<dbReference type="GO" id="GO:0006508">
    <property type="term" value="P:proteolysis"/>
    <property type="evidence" value="ECO:0007669"/>
    <property type="project" value="UniProtKB-KW"/>
</dbReference>
<evidence type="ECO:0000256" key="8">
    <source>
        <dbReference type="ARBA" id="ARBA00022801"/>
    </source>
</evidence>
<evidence type="ECO:0000256" key="4">
    <source>
        <dbReference type="ARBA" id="ARBA00022525"/>
    </source>
</evidence>
<dbReference type="PROSITE" id="PS50240">
    <property type="entry name" value="TRYPSIN_DOM"/>
    <property type="match status" value="1"/>
</dbReference>
<dbReference type="FunFam" id="2.40.10.10:FF:000015">
    <property type="entry name" value="Atrial natriuretic peptide-converting enzyme"/>
    <property type="match status" value="1"/>
</dbReference>
<evidence type="ECO:0000256" key="11">
    <source>
        <dbReference type="ARBA" id="ARBA00023136"/>
    </source>
</evidence>